<accession>I7M4F5</accession>
<evidence type="ECO:0000256" key="2">
    <source>
        <dbReference type="SAM" id="MobiDB-lite"/>
    </source>
</evidence>
<dbReference type="EMBL" id="GG662260">
    <property type="protein sequence ID" value="EAS06723.2"/>
    <property type="molecule type" value="Genomic_DNA"/>
</dbReference>
<evidence type="ECO:0000313" key="3">
    <source>
        <dbReference type="EMBL" id="EAS06723.2"/>
    </source>
</evidence>
<evidence type="ECO:0000313" key="4">
    <source>
        <dbReference type="Proteomes" id="UP000009168"/>
    </source>
</evidence>
<feature type="compositionally biased region" description="Polar residues" evidence="2">
    <location>
        <begin position="577"/>
        <end position="589"/>
    </location>
</feature>
<feature type="region of interest" description="Disordered" evidence="2">
    <location>
        <begin position="543"/>
        <end position="589"/>
    </location>
</feature>
<keyword evidence="1" id="KW-0175">Coiled coil</keyword>
<organism evidence="3 4">
    <name type="scientific">Tetrahymena thermophila (strain SB210)</name>
    <dbReference type="NCBI Taxonomy" id="312017"/>
    <lineage>
        <taxon>Eukaryota</taxon>
        <taxon>Sar</taxon>
        <taxon>Alveolata</taxon>
        <taxon>Ciliophora</taxon>
        <taxon>Intramacronucleata</taxon>
        <taxon>Oligohymenophorea</taxon>
        <taxon>Hymenostomatida</taxon>
        <taxon>Tetrahymenina</taxon>
        <taxon>Tetrahymenidae</taxon>
        <taxon>Tetrahymena</taxon>
    </lineage>
</organism>
<feature type="compositionally biased region" description="Low complexity" evidence="2">
    <location>
        <begin position="479"/>
        <end position="492"/>
    </location>
</feature>
<feature type="coiled-coil region" evidence="1">
    <location>
        <begin position="88"/>
        <end position="115"/>
    </location>
</feature>
<sequence>MQNSVLQIMKNLSDADSPYLLSKVQKAEEKGYIKKPTLLLIQHFHKNYKAQIDHEEDEDYLKFKNKNNSKCFQKFIQKFDIKETAKSIDQYYSRYQSLLQNNQSYKSEFEQYLNETIRKKQKRIDEEVIGKNGNKQNSNHQKETNINNGVEQKQQALQTYIQQQDIASQRDKEIIQKAIQNLNQSQSIQSAQQTQSQNDRKDSQNLKGQDYFQNNQIQVMEPLSIYTQENSQSVQQIDTKNINQDYSQIQGGKQMIKGNNLPFKIKKQRDVQKKSRENQIIGNNQQNEADQIHKDLESNSQQNNKIIDKNPLKGADKQTIKHNMQNNQNQVTTQNQNEYSQEYYQHSYYDNQYYQQYPQQQIWQQDQNQLLFDPQSLPQDLYQEFIFCENLQKKLIDDIMNKNYNSDGLNMDEKIQQYLSRKNMLEERLKPFQQRQNYSEYEAQKIVNYDQENALNKNKEDSQIQNIRNDSKELKEQKIISNSKHSNNNKESPTGIYEKRQAIITAGQQPQQNQKGNLSKKQKLYEGNSLEDNYQQQQLQKMNYSQNEQTYSDSSNKESKIFSGQKNEAITKEKASQKQNGKNDFSQQNKISNKNFNQLQNTLQLQINSLGYQNQPHKMPYNKYNPFIYESQQYTHHPNYPHHQPPPPYTSYEKSHYYQHAYQPPTNHIPQQPHNSQSQIKPQQQQPPPYIIPHQQQIPPYKLNYSSNMYPPQVMQQYPQYQYNGLQNENIQLQNYNKQQQIQKQQLHQQPNIDNEYQSNKLQNSQGLLSSKETMQLKNLSDIKKQINNSQREEIRITESSESDVQLIEDHQKIIQEIKN</sequence>
<feature type="compositionally biased region" description="Low complexity" evidence="2">
    <location>
        <begin position="183"/>
        <end position="197"/>
    </location>
</feature>
<protein>
    <submittedName>
        <fullName evidence="3">Uncharacterized protein</fullName>
    </submittedName>
</protein>
<proteinExistence type="predicted"/>
<reference evidence="4" key="1">
    <citation type="journal article" date="2006" name="PLoS Biol.">
        <title>Macronuclear genome sequence of the ciliate Tetrahymena thermophila, a model eukaryote.</title>
        <authorList>
            <person name="Eisen J.A."/>
            <person name="Coyne R.S."/>
            <person name="Wu M."/>
            <person name="Wu D."/>
            <person name="Thiagarajan M."/>
            <person name="Wortman J.R."/>
            <person name="Badger J.H."/>
            <person name="Ren Q."/>
            <person name="Amedeo P."/>
            <person name="Jones K.M."/>
            <person name="Tallon L.J."/>
            <person name="Delcher A.L."/>
            <person name="Salzberg S.L."/>
            <person name="Silva J.C."/>
            <person name="Haas B.J."/>
            <person name="Majoros W.H."/>
            <person name="Farzad M."/>
            <person name="Carlton J.M."/>
            <person name="Smith R.K. Jr."/>
            <person name="Garg J."/>
            <person name="Pearlman R.E."/>
            <person name="Karrer K.M."/>
            <person name="Sun L."/>
            <person name="Manning G."/>
            <person name="Elde N.C."/>
            <person name="Turkewitz A.P."/>
            <person name="Asai D.J."/>
            <person name="Wilkes D.E."/>
            <person name="Wang Y."/>
            <person name="Cai H."/>
            <person name="Collins K."/>
            <person name="Stewart B.A."/>
            <person name="Lee S.R."/>
            <person name="Wilamowska K."/>
            <person name="Weinberg Z."/>
            <person name="Ruzzo W.L."/>
            <person name="Wloga D."/>
            <person name="Gaertig J."/>
            <person name="Frankel J."/>
            <person name="Tsao C.-C."/>
            <person name="Gorovsky M.A."/>
            <person name="Keeling P.J."/>
            <person name="Waller R.F."/>
            <person name="Patron N.J."/>
            <person name="Cherry J.M."/>
            <person name="Stover N.A."/>
            <person name="Krieger C.J."/>
            <person name="del Toro C."/>
            <person name="Ryder H.F."/>
            <person name="Williamson S.C."/>
            <person name="Barbeau R.A."/>
            <person name="Hamilton E.P."/>
            <person name="Orias E."/>
        </authorList>
    </citation>
    <scope>NUCLEOTIDE SEQUENCE [LARGE SCALE GENOMIC DNA]</scope>
    <source>
        <strain evidence="4">SB210</strain>
    </source>
</reference>
<evidence type="ECO:0000256" key="1">
    <source>
        <dbReference type="SAM" id="Coils"/>
    </source>
</evidence>
<gene>
    <name evidence="3" type="ORF">TTHERM_00688630</name>
</gene>
<feature type="region of interest" description="Disordered" evidence="2">
    <location>
        <begin position="453"/>
        <end position="494"/>
    </location>
</feature>
<feature type="compositionally biased region" description="Polar residues" evidence="2">
    <location>
        <begin position="664"/>
        <end position="676"/>
    </location>
</feature>
<dbReference type="AlphaFoldDB" id="I7M4F5"/>
<dbReference type="GeneID" id="7844013"/>
<dbReference type="KEGG" id="tet:TTHERM_00688630"/>
<name>I7M4F5_TETTS</name>
<dbReference type="RefSeq" id="XP_001026965.2">
    <property type="nucleotide sequence ID" value="XM_001026965.2"/>
</dbReference>
<dbReference type="InParanoid" id="I7M4F5"/>
<feature type="compositionally biased region" description="Polar residues" evidence="2">
    <location>
        <begin position="543"/>
        <end position="554"/>
    </location>
</feature>
<keyword evidence="4" id="KW-1185">Reference proteome</keyword>
<feature type="region of interest" description="Disordered" evidence="2">
    <location>
        <begin position="183"/>
        <end position="206"/>
    </location>
</feature>
<feature type="compositionally biased region" description="Basic and acidic residues" evidence="2">
    <location>
        <begin position="469"/>
        <end position="478"/>
    </location>
</feature>
<dbReference type="Proteomes" id="UP000009168">
    <property type="component" value="Unassembled WGS sequence"/>
</dbReference>
<feature type="region of interest" description="Disordered" evidence="2">
    <location>
        <begin position="662"/>
        <end position="695"/>
    </location>
</feature>